<protein>
    <recommendedName>
        <fullName evidence="2">D-isomer specific 2-hydroxyacid dehydrogenase NAD-binding domain-containing protein</fullName>
    </recommendedName>
</protein>
<dbReference type="Gene3D" id="3.40.50.720">
    <property type="entry name" value="NAD(P)-binding Rossmann-like Domain"/>
    <property type="match status" value="2"/>
</dbReference>
<dbReference type="InterPro" id="IPR036291">
    <property type="entry name" value="NAD(P)-bd_dom_sf"/>
</dbReference>
<dbReference type="SUPFAM" id="SSF51735">
    <property type="entry name" value="NAD(P)-binding Rossmann-fold domains"/>
    <property type="match status" value="1"/>
</dbReference>
<gene>
    <name evidence="3" type="ORF">K432DRAFT_306764</name>
</gene>
<accession>A0A8E2E307</accession>
<evidence type="ECO:0000259" key="2">
    <source>
        <dbReference type="Pfam" id="PF02826"/>
    </source>
</evidence>
<dbReference type="Pfam" id="PF02826">
    <property type="entry name" value="2-Hacid_dh_C"/>
    <property type="match status" value="1"/>
</dbReference>
<dbReference type="AlphaFoldDB" id="A0A8E2E307"/>
<dbReference type="GO" id="GO:0051287">
    <property type="term" value="F:NAD binding"/>
    <property type="evidence" value="ECO:0007669"/>
    <property type="project" value="InterPro"/>
</dbReference>
<feature type="domain" description="D-isomer specific 2-hydroxyacid dehydrogenase NAD-binding" evidence="2">
    <location>
        <begin position="1"/>
        <end position="55"/>
    </location>
</feature>
<proteinExistence type="predicted"/>
<organism evidence="3 4">
    <name type="scientific">Lepidopterella palustris CBS 459.81</name>
    <dbReference type="NCBI Taxonomy" id="1314670"/>
    <lineage>
        <taxon>Eukaryota</taxon>
        <taxon>Fungi</taxon>
        <taxon>Dikarya</taxon>
        <taxon>Ascomycota</taxon>
        <taxon>Pezizomycotina</taxon>
        <taxon>Dothideomycetes</taxon>
        <taxon>Pleosporomycetidae</taxon>
        <taxon>Mytilinidiales</taxon>
        <taxon>Argynnaceae</taxon>
        <taxon>Lepidopterella</taxon>
    </lineage>
</organism>
<keyword evidence="1" id="KW-0560">Oxidoreductase</keyword>
<dbReference type="EMBL" id="KV745228">
    <property type="protein sequence ID" value="OCK76256.1"/>
    <property type="molecule type" value="Genomic_DNA"/>
</dbReference>
<dbReference type="InterPro" id="IPR050223">
    <property type="entry name" value="D-isomer_2-hydroxyacid_DH"/>
</dbReference>
<feature type="non-terminal residue" evidence="3">
    <location>
        <position position="1"/>
    </location>
</feature>
<name>A0A8E2E307_9PEZI</name>
<dbReference type="GO" id="GO:0016618">
    <property type="term" value="F:hydroxypyruvate reductase [NAD(P)H] activity"/>
    <property type="evidence" value="ECO:0007669"/>
    <property type="project" value="TreeGrafter"/>
</dbReference>
<evidence type="ECO:0000256" key="1">
    <source>
        <dbReference type="ARBA" id="ARBA00023002"/>
    </source>
</evidence>
<dbReference type="Proteomes" id="UP000250266">
    <property type="component" value="Unassembled WGS sequence"/>
</dbReference>
<dbReference type="PANTHER" id="PTHR10996">
    <property type="entry name" value="2-HYDROXYACID DEHYDROGENASE-RELATED"/>
    <property type="match status" value="1"/>
</dbReference>
<reference evidence="3 4" key="1">
    <citation type="journal article" date="2016" name="Nat. Commun.">
        <title>Ectomycorrhizal ecology is imprinted in the genome of the dominant symbiotic fungus Cenococcum geophilum.</title>
        <authorList>
            <consortium name="DOE Joint Genome Institute"/>
            <person name="Peter M."/>
            <person name="Kohler A."/>
            <person name="Ohm R.A."/>
            <person name="Kuo A."/>
            <person name="Krutzmann J."/>
            <person name="Morin E."/>
            <person name="Arend M."/>
            <person name="Barry K.W."/>
            <person name="Binder M."/>
            <person name="Choi C."/>
            <person name="Clum A."/>
            <person name="Copeland A."/>
            <person name="Grisel N."/>
            <person name="Haridas S."/>
            <person name="Kipfer T."/>
            <person name="LaButti K."/>
            <person name="Lindquist E."/>
            <person name="Lipzen A."/>
            <person name="Maire R."/>
            <person name="Meier B."/>
            <person name="Mihaltcheva S."/>
            <person name="Molinier V."/>
            <person name="Murat C."/>
            <person name="Poggeler S."/>
            <person name="Quandt C.A."/>
            <person name="Sperisen C."/>
            <person name="Tritt A."/>
            <person name="Tisserant E."/>
            <person name="Crous P.W."/>
            <person name="Henrissat B."/>
            <person name="Nehls U."/>
            <person name="Egli S."/>
            <person name="Spatafora J.W."/>
            <person name="Grigoriev I.V."/>
            <person name="Martin F.M."/>
        </authorList>
    </citation>
    <scope>NUCLEOTIDE SEQUENCE [LARGE SCALE GENOMIC DNA]</scope>
    <source>
        <strain evidence="3 4">CBS 459.81</strain>
    </source>
</reference>
<keyword evidence="4" id="KW-1185">Reference proteome</keyword>
<dbReference type="GO" id="GO:0030267">
    <property type="term" value="F:glyoxylate reductase (NADPH) activity"/>
    <property type="evidence" value="ECO:0007669"/>
    <property type="project" value="TreeGrafter"/>
</dbReference>
<dbReference type="GO" id="GO:0005829">
    <property type="term" value="C:cytosol"/>
    <property type="evidence" value="ECO:0007669"/>
    <property type="project" value="TreeGrafter"/>
</dbReference>
<dbReference type="InterPro" id="IPR006140">
    <property type="entry name" value="D-isomer_DH_NAD-bd"/>
</dbReference>
<evidence type="ECO:0000313" key="3">
    <source>
        <dbReference type="EMBL" id="OCK76256.1"/>
    </source>
</evidence>
<sequence>FVNVARGDLVDEEILVEALNSGHILAAGLDIYASEPHVHPAPAKGRNVTLTSHSGSGVLDTIVGFERLTVENIEGLLLKVKLLTP</sequence>
<evidence type="ECO:0000313" key="4">
    <source>
        <dbReference type="Proteomes" id="UP000250266"/>
    </source>
</evidence>
<dbReference type="PANTHER" id="PTHR10996:SF281">
    <property type="entry name" value="D-ISOMER SPECIFIC 2-HYDROXYACID DEHYDROGENASE NAD-BINDING DOMAIN-CONTAINING PROTEIN-RELATED"/>
    <property type="match status" value="1"/>
</dbReference>
<dbReference type="OrthoDB" id="9991913at2759"/>